<dbReference type="Pfam" id="PF01812">
    <property type="entry name" value="5-FTHF_cyc-lig"/>
    <property type="match status" value="1"/>
</dbReference>
<dbReference type="PANTHER" id="PTHR23407">
    <property type="entry name" value="ATPASE INHIBITOR/5-FORMYLTETRAHYDROFOLATE CYCLO-LIGASE"/>
    <property type="match status" value="1"/>
</dbReference>
<dbReference type="PIRSF" id="PIRSF006806">
    <property type="entry name" value="FTHF_cligase"/>
    <property type="match status" value="1"/>
</dbReference>
<keyword evidence="3 4" id="KW-0067">ATP-binding</keyword>
<evidence type="ECO:0000256" key="2">
    <source>
        <dbReference type="ARBA" id="ARBA00022741"/>
    </source>
</evidence>
<organism evidence="5 6">
    <name type="scientific">Pendulispora rubella</name>
    <dbReference type="NCBI Taxonomy" id="2741070"/>
    <lineage>
        <taxon>Bacteria</taxon>
        <taxon>Pseudomonadati</taxon>
        <taxon>Myxococcota</taxon>
        <taxon>Myxococcia</taxon>
        <taxon>Myxococcales</taxon>
        <taxon>Sorangiineae</taxon>
        <taxon>Pendulisporaceae</taxon>
        <taxon>Pendulispora</taxon>
    </lineage>
</organism>
<evidence type="ECO:0000256" key="1">
    <source>
        <dbReference type="ARBA" id="ARBA00010638"/>
    </source>
</evidence>
<dbReference type="RefSeq" id="WP_394836910.1">
    <property type="nucleotide sequence ID" value="NZ_CP089929.1"/>
</dbReference>
<comment type="cofactor">
    <cofactor evidence="4">
        <name>Mg(2+)</name>
        <dbReference type="ChEBI" id="CHEBI:18420"/>
    </cofactor>
</comment>
<evidence type="ECO:0000256" key="4">
    <source>
        <dbReference type="RuleBase" id="RU361279"/>
    </source>
</evidence>
<dbReference type="SUPFAM" id="SSF100950">
    <property type="entry name" value="NagB/RpiA/CoA transferase-like"/>
    <property type="match status" value="1"/>
</dbReference>
<evidence type="ECO:0000256" key="3">
    <source>
        <dbReference type="ARBA" id="ARBA00022840"/>
    </source>
</evidence>
<dbReference type="EC" id="6.3.3.2" evidence="4"/>
<gene>
    <name evidence="5" type="ORF">LVJ94_08375</name>
</gene>
<keyword evidence="6" id="KW-1185">Reference proteome</keyword>
<dbReference type="GO" id="GO:0030272">
    <property type="term" value="F:5-formyltetrahydrofolate cyclo-ligase activity"/>
    <property type="evidence" value="ECO:0007669"/>
    <property type="project" value="UniProtKB-EC"/>
</dbReference>
<sequence>MKEPASFPDDGQEGVLRRRVKAELRKRMRGLRAATPESACAERSSRIVARLRERPELGSARGVALFWPITTRHEVDLRALDTDLRAKNVRLYYPAIDPESLVMTFKEVRDVAALEEAGFGFAEPPADAYVPAPGEIDVVVVPALAVDAAGYRIGYGKGYYDQALPRFAPPAVTIAVAYDFQLISEVPVTQGDVSVDWVVTDARAYRAGQGGD</sequence>
<dbReference type="EMBL" id="CP089983">
    <property type="protein sequence ID" value="WXB07250.1"/>
    <property type="molecule type" value="Genomic_DNA"/>
</dbReference>
<comment type="similarity">
    <text evidence="1 4">Belongs to the 5-formyltetrahydrofolate cyclo-ligase family.</text>
</comment>
<evidence type="ECO:0000313" key="6">
    <source>
        <dbReference type="Proteomes" id="UP001374803"/>
    </source>
</evidence>
<dbReference type="Gene3D" id="3.40.50.10420">
    <property type="entry name" value="NagB/RpiA/CoA transferase-like"/>
    <property type="match status" value="1"/>
</dbReference>
<keyword evidence="4" id="KW-0479">Metal-binding</keyword>
<accession>A0ABZ2L909</accession>
<evidence type="ECO:0000313" key="5">
    <source>
        <dbReference type="EMBL" id="WXB07250.1"/>
    </source>
</evidence>
<name>A0ABZ2L909_9BACT</name>
<keyword evidence="5" id="KW-0436">Ligase</keyword>
<dbReference type="InterPro" id="IPR024185">
    <property type="entry name" value="FTHF_cligase-like_sf"/>
</dbReference>
<dbReference type="InterPro" id="IPR002698">
    <property type="entry name" value="FTHF_cligase"/>
</dbReference>
<reference evidence="5" key="1">
    <citation type="submission" date="2021-12" db="EMBL/GenBank/DDBJ databases">
        <title>Discovery of the Pendulisporaceae a myxobacterial family with distinct sporulation behavior and unique specialized metabolism.</title>
        <authorList>
            <person name="Garcia R."/>
            <person name="Popoff A."/>
            <person name="Bader C.D."/>
            <person name="Loehr J."/>
            <person name="Walesch S."/>
            <person name="Walt C."/>
            <person name="Boldt J."/>
            <person name="Bunk B."/>
            <person name="Haeckl F.J.F.P.J."/>
            <person name="Gunesch A.P."/>
            <person name="Birkelbach J."/>
            <person name="Nuebel U."/>
            <person name="Pietschmann T."/>
            <person name="Bach T."/>
            <person name="Mueller R."/>
        </authorList>
    </citation>
    <scope>NUCLEOTIDE SEQUENCE</scope>
    <source>
        <strain evidence="5">MSr11367</strain>
    </source>
</reference>
<proteinExistence type="inferred from homology"/>
<protein>
    <recommendedName>
        <fullName evidence="4">5-formyltetrahydrofolate cyclo-ligase</fullName>
        <ecNumber evidence="4">6.3.3.2</ecNumber>
    </recommendedName>
</protein>
<keyword evidence="2 4" id="KW-0547">Nucleotide-binding</keyword>
<dbReference type="NCBIfam" id="TIGR02727">
    <property type="entry name" value="MTHFS_bact"/>
    <property type="match status" value="1"/>
</dbReference>
<dbReference type="PANTHER" id="PTHR23407:SF1">
    <property type="entry name" value="5-FORMYLTETRAHYDROFOLATE CYCLO-LIGASE"/>
    <property type="match status" value="1"/>
</dbReference>
<keyword evidence="4" id="KW-0460">Magnesium</keyword>
<dbReference type="Proteomes" id="UP001374803">
    <property type="component" value="Chromosome"/>
</dbReference>
<comment type="catalytic activity">
    <reaction evidence="4">
        <text>(6S)-5-formyl-5,6,7,8-tetrahydrofolate + ATP = (6R)-5,10-methenyltetrahydrofolate + ADP + phosphate</text>
        <dbReference type="Rhea" id="RHEA:10488"/>
        <dbReference type="ChEBI" id="CHEBI:30616"/>
        <dbReference type="ChEBI" id="CHEBI:43474"/>
        <dbReference type="ChEBI" id="CHEBI:57455"/>
        <dbReference type="ChEBI" id="CHEBI:57457"/>
        <dbReference type="ChEBI" id="CHEBI:456216"/>
        <dbReference type="EC" id="6.3.3.2"/>
    </reaction>
</comment>
<dbReference type="InterPro" id="IPR037171">
    <property type="entry name" value="NagB/RpiA_transferase-like"/>
</dbReference>